<protein>
    <submittedName>
        <fullName evidence="1">Uncharacterized protein</fullName>
    </submittedName>
</protein>
<evidence type="ECO:0000313" key="1">
    <source>
        <dbReference type="EMBL" id="TMS34042.1"/>
    </source>
</evidence>
<evidence type="ECO:0000313" key="2">
    <source>
        <dbReference type="Proteomes" id="UP000298663"/>
    </source>
</evidence>
<reference evidence="1 2" key="2">
    <citation type="journal article" date="2019" name="G3 (Bethesda)">
        <title>Hybrid Assembly of the Genome of the Entomopathogenic Nematode Steinernema carpocapsae Identifies the X-Chromosome.</title>
        <authorList>
            <person name="Serra L."/>
            <person name="Macchietto M."/>
            <person name="Macias-Munoz A."/>
            <person name="McGill C.J."/>
            <person name="Rodriguez I.M."/>
            <person name="Rodriguez B."/>
            <person name="Murad R."/>
            <person name="Mortazavi A."/>
        </authorList>
    </citation>
    <scope>NUCLEOTIDE SEQUENCE [LARGE SCALE GENOMIC DNA]</scope>
    <source>
        <strain evidence="1 2">ALL</strain>
    </source>
</reference>
<organism evidence="1 2">
    <name type="scientific">Steinernema carpocapsae</name>
    <name type="common">Entomopathogenic nematode</name>
    <dbReference type="NCBI Taxonomy" id="34508"/>
    <lineage>
        <taxon>Eukaryota</taxon>
        <taxon>Metazoa</taxon>
        <taxon>Ecdysozoa</taxon>
        <taxon>Nematoda</taxon>
        <taxon>Chromadorea</taxon>
        <taxon>Rhabditida</taxon>
        <taxon>Tylenchina</taxon>
        <taxon>Panagrolaimomorpha</taxon>
        <taxon>Strongyloidoidea</taxon>
        <taxon>Steinernematidae</taxon>
        <taxon>Steinernema</taxon>
    </lineage>
</organism>
<reference evidence="1 2" key="1">
    <citation type="journal article" date="2015" name="Genome Biol.">
        <title>Comparative genomics of Steinernema reveals deeply conserved gene regulatory networks.</title>
        <authorList>
            <person name="Dillman A.R."/>
            <person name="Macchietto M."/>
            <person name="Porter C.F."/>
            <person name="Rogers A."/>
            <person name="Williams B."/>
            <person name="Antoshechkin I."/>
            <person name="Lee M.M."/>
            <person name="Goodwin Z."/>
            <person name="Lu X."/>
            <person name="Lewis E.E."/>
            <person name="Goodrich-Blair H."/>
            <person name="Stock S.P."/>
            <person name="Adams B.J."/>
            <person name="Sternberg P.W."/>
            <person name="Mortazavi A."/>
        </authorList>
    </citation>
    <scope>NUCLEOTIDE SEQUENCE [LARGE SCALE GENOMIC DNA]</scope>
    <source>
        <strain evidence="1 2">ALL</strain>
    </source>
</reference>
<accession>A0A4U8UM94</accession>
<name>A0A4U8UM94_STECR</name>
<dbReference type="EMBL" id="AZBU02000001">
    <property type="protein sequence ID" value="TMS34042.1"/>
    <property type="molecule type" value="Genomic_DNA"/>
</dbReference>
<comment type="caution">
    <text evidence="1">The sequence shown here is derived from an EMBL/GenBank/DDBJ whole genome shotgun (WGS) entry which is preliminary data.</text>
</comment>
<sequence>MDQIPLLFMSDVLFSVGVKNVAELSKAEHSWGSAACEISQKQKYTDVEINSARQFQKISVRTKFGYEPFVKNDKYIAGTKIEVEWSEMSFDNTEPLELNSRLLSATSAHLLGPESMLFVRKVNRENGGFSMDPFFNSLAGPFKKIYFFDCQGYAPEIERILAVSLVPGCTREVCIQFSDITAKSLEILLKFAKVSLELPRNLRPEIKIRSCSEAATEQQVVEFLEYCRENDRYLKLNLSWAELDRRQLSEIVQRLQRNNWAVERKWMREEERESFCSMYLKIHFCLFHGRSFSHEMLQDREWAVLEYRIFNESREQICSVHKRYPIELQLEALR</sequence>
<dbReference type="AlphaFoldDB" id="A0A4U8UM94"/>
<gene>
    <name evidence="1" type="ORF">L596_001703</name>
</gene>
<dbReference type="Proteomes" id="UP000298663">
    <property type="component" value="Unassembled WGS sequence"/>
</dbReference>
<keyword evidence="2" id="KW-1185">Reference proteome</keyword>
<proteinExistence type="predicted"/>